<proteinExistence type="predicted"/>
<dbReference type="AlphaFoldDB" id="A0A8I3A621"/>
<accession>A0A8I3A621</accession>
<reference evidence="1" key="1">
    <citation type="submission" date="2021-03" db="EMBL/GenBank/DDBJ databases">
        <title>Evolutionary innovations through gain and loss of genes in the ectomycorrhizal Boletales.</title>
        <authorList>
            <person name="Wu G."/>
            <person name="Miyauchi S."/>
            <person name="Morin E."/>
            <person name="Yang Z.-L."/>
            <person name="Xu J."/>
            <person name="Martin F.M."/>
        </authorList>
    </citation>
    <scope>NUCLEOTIDE SEQUENCE</scope>
    <source>
        <strain evidence="1">BR01</strain>
    </source>
</reference>
<dbReference type="Proteomes" id="UP000683000">
    <property type="component" value="Unassembled WGS sequence"/>
</dbReference>
<evidence type="ECO:0000313" key="1">
    <source>
        <dbReference type="EMBL" id="KAG6371075.1"/>
    </source>
</evidence>
<dbReference type="EMBL" id="JAGFBS010000040">
    <property type="protein sequence ID" value="KAG6371075.1"/>
    <property type="molecule type" value="Genomic_DNA"/>
</dbReference>
<organism evidence="1 2">
    <name type="scientific">Boletus reticuloceps</name>
    <dbReference type="NCBI Taxonomy" id="495285"/>
    <lineage>
        <taxon>Eukaryota</taxon>
        <taxon>Fungi</taxon>
        <taxon>Dikarya</taxon>
        <taxon>Basidiomycota</taxon>
        <taxon>Agaricomycotina</taxon>
        <taxon>Agaricomycetes</taxon>
        <taxon>Agaricomycetidae</taxon>
        <taxon>Boletales</taxon>
        <taxon>Boletineae</taxon>
        <taxon>Boletaceae</taxon>
        <taxon>Boletoideae</taxon>
        <taxon>Boletus</taxon>
    </lineage>
</organism>
<keyword evidence="2" id="KW-1185">Reference proteome</keyword>
<comment type="caution">
    <text evidence="1">The sequence shown here is derived from an EMBL/GenBank/DDBJ whole genome shotgun (WGS) entry which is preliminary data.</text>
</comment>
<protein>
    <submittedName>
        <fullName evidence="1">Uncharacterized protein</fullName>
    </submittedName>
</protein>
<name>A0A8I3A621_9AGAM</name>
<evidence type="ECO:0000313" key="2">
    <source>
        <dbReference type="Proteomes" id="UP000683000"/>
    </source>
</evidence>
<sequence length="112" mass="12843">MASLIAVRELDQHDNLTELLSSELHLSTAHRSQHPHASRLRVKLHLRTGIYSYGLLGWRCIERRVEWMDIPEEEQLDWIDHIVEIMCSMRTKTSFPVIGGISPDGSHIISSS</sequence>
<gene>
    <name evidence="1" type="ORF">JVT61DRAFT_10613</name>
</gene>